<organism evidence="2 3">
    <name type="scientific">Vitreoscilla massiliensis</name>
    <dbReference type="NCBI Taxonomy" id="1689272"/>
    <lineage>
        <taxon>Bacteria</taxon>
        <taxon>Pseudomonadati</taxon>
        <taxon>Pseudomonadota</taxon>
        <taxon>Betaproteobacteria</taxon>
        <taxon>Neisseriales</taxon>
        <taxon>Neisseriaceae</taxon>
        <taxon>Vitreoscilla</taxon>
    </lineage>
</organism>
<keyword evidence="3" id="KW-1185">Reference proteome</keyword>
<protein>
    <submittedName>
        <fullName evidence="2">TIR domain-containing protein</fullName>
    </submittedName>
</protein>
<dbReference type="RefSeq" id="WP_058356866.1">
    <property type="nucleotide sequence ID" value="NZ_CABKVG010000010.1"/>
</dbReference>
<evidence type="ECO:0000259" key="1">
    <source>
        <dbReference type="PROSITE" id="PS51534"/>
    </source>
</evidence>
<dbReference type="PROSITE" id="PS51534">
    <property type="entry name" value="SEFIR"/>
    <property type="match status" value="1"/>
</dbReference>
<evidence type="ECO:0000313" key="2">
    <source>
        <dbReference type="EMBL" id="UOO89164.1"/>
    </source>
</evidence>
<dbReference type="Proteomes" id="UP000832011">
    <property type="component" value="Chromosome"/>
</dbReference>
<dbReference type="Pfam" id="PF08357">
    <property type="entry name" value="SEFIR"/>
    <property type="match status" value="1"/>
</dbReference>
<dbReference type="EMBL" id="CP091511">
    <property type="protein sequence ID" value="UOO89164.1"/>
    <property type="molecule type" value="Genomic_DNA"/>
</dbReference>
<feature type="domain" description="SEFIR" evidence="1">
    <location>
        <begin position="4"/>
        <end position="140"/>
    </location>
</feature>
<sequence>MSNPPKLFISYSWSSPEHEDWVLELATSLRQDGVDAMLDKWDLKEGHDSIAFMERMVNDPEITKVLLICDKTYASKANARAGGVGIEAQIVSSELYNKVVQEKFVAVIREYDDNGNAFIPTYYAGKIYINLSSNDEKYLGEYEKLLRWIFNKPLHQKPEIGMLPAYLNEGNHISLNTTSHYKRCLDAIRNDKSNTNGLLADYLNLYNTNLEKFRISDILASEKEIELDDLIFNNISDFLPARNEFIQLVSALIQYSSSNKYINIIHKFFENNIRYLFRPENITSYAGWDFDNFKFIINELFLYFVALMIKNEKFEELNYFLNKNFYFLHHDSREPLSSFLIFKQHCESFGFRNQRLSLGYANLHATTLKERANGINLEFIDLMQADFILYLRAEINSTDTYFIQWWPTTLMYTRSFYPFEIFAKSKSKSYYESMKCILGNNPDINLKALIEDAKKGTRTVPKWQYESISLSRLTDFNNIATI</sequence>
<dbReference type="Gene3D" id="3.40.50.10140">
    <property type="entry name" value="Toll/interleukin-1 receptor homology (TIR) domain"/>
    <property type="match status" value="1"/>
</dbReference>
<evidence type="ECO:0000313" key="3">
    <source>
        <dbReference type="Proteomes" id="UP000832011"/>
    </source>
</evidence>
<accession>A0ABY4E1P8</accession>
<dbReference type="InterPro" id="IPR013568">
    <property type="entry name" value="SEFIR_dom"/>
</dbReference>
<name>A0ABY4E1P8_9NEIS</name>
<dbReference type="InterPro" id="IPR035897">
    <property type="entry name" value="Toll_tir_struct_dom_sf"/>
</dbReference>
<reference evidence="2 3" key="1">
    <citation type="journal article" date="2022" name="Res Sq">
        <title>Evolution of multicellular longitudinally dividing oral cavity symbionts (Neisseriaceae).</title>
        <authorList>
            <person name="Nyongesa S."/>
            <person name="Weber P."/>
            <person name="Bernet E."/>
            <person name="Pullido F."/>
            <person name="Nieckarz M."/>
            <person name="Delaby M."/>
            <person name="Nieves C."/>
            <person name="Viehboeck T."/>
            <person name="Krause N."/>
            <person name="Rivera-Millot A."/>
            <person name="Nakamura A."/>
            <person name="Vischer N."/>
            <person name="VanNieuwenhze M."/>
            <person name="Brun Y."/>
            <person name="Cava F."/>
            <person name="Bulgheresi S."/>
            <person name="Veyrier F."/>
        </authorList>
    </citation>
    <scope>NUCLEOTIDE SEQUENCE [LARGE SCALE GENOMIC DNA]</scope>
    <source>
        <strain evidence="2 3">SN4</strain>
    </source>
</reference>
<proteinExistence type="predicted"/>
<gene>
    <name evidence="2" type="ORF">LVJ82_17235</name>
</gene>